<dbReference type="Proteomes" id="UP000095472">
    <property type="component" value="Chromosome"/>
</dbReference>
<proteinExistence type="predicted"/>
<gene>
    <name evidence="1" type="ORF">BH720_037190</name>
</gene>
<protein>
    <submittedName>
        <fullName evidence="1">Uncharacterized protein</fullName>
    </submittedName>
</protein>
<organism evidence="1 2">
    <name type="scientific">Desertifilum tharense IPPAS B-1220</name>
    <dbReference type="NCBI Taxonomy" id="1781255"/>
    <lineage>
        <taxon>Bacteria</taxon>
        <taxon>Bacillati</taxon>
        <taxon>Cyanobacteriota</taxon>
        <taxon>Cyanophyceae</taxon>
        <taxon>Desertifilales</taxon>
        <taxon>Desertifilaceae</taxon>
        <taxon>Desertifilum</taxon>
    </lineage>
</organism>
<evidence type="ECO:0000313" key="2">
    <source>
        <dbReference type="Proteomes" id="UP000095472"/>
    </source>
</evidence>
<accession>A0ACD5GU32</accession>
<dbReference type="EMBL" id="CP182909">
    <property type="protein sequence ID" value="XPM64448.1"/>
    <property type="molecule type" value="Genomic_DNA"/>
</dbReference>
<sequence length="140" mass="14214">MLGAESEDSLFLAKRLKVQAFFLSIDTGRFSGNLLSSTVAFLTLSGMAEDPNSLPSENVDETEPKDEKRSLSEKLSHVGDRLQDAAKGTVTGMGKTLGTVGKTATGIGGAIASTALNAGKAAVSTAGTVGGAASHQAQKS</sequence>
<name>A0ACD5GU32_9CYAN</name>
<keyword evidence="2" id="KW-1185">Reference proteome</keyword>
<evidence type="ECO:0000313" key="1">
    <source>
        <dbReference type="EMBL" id="XPM64448.1"/>
    </source>
</evidence>
<reference evidence="1 2" key="1">
    <citation type="journal article" date="2016" name="Genome Announc.">
        <title>Draft Genome Sequence of the Thermotolerant Cyanobacterium Desertifilum sp. IPPAS B-1220.</title>
        <authorList>
            <person name="Mironov K.S."/>
            <person name="Sinetova M.A."/>
            <person name="Bolatkhan K."/>
            <person name="Zayadan B.K."/>
            <person name="Ustinova V.V."/>
            <person name="Kupriyanova E.V."/>
            <person name="Skrypnik A.N."/>
            <person name="Gogoleva N.E."/>
            <person name="Gogolev Y.V."/>
            <person name="Los D.A."/>
        </authorList>
    </citation>
    <scope>NUCLEOTIDE SEQUENCE [LARGE SCALE GENOMIC DNA]</scope>
    <source>
        <strain evidence="1 2">IPPAS B-1220</strain>
    </source>
</reference>